<organism evidence="8 9">
    <name type="scientific">Sphenostylis stenocarpa</name>
    <dbReference type="NCBI Taxonomy" id="92480"/>
    <lineage>
        <taxon>Eukaryota</taxon>
        <taxon>Viridiplantae</taxon>
        <taxon>Streptophyta</taxon>
        <taxon>Embryophyta</taxon>
        <taxon>Tracheophyta</taxon>
        <taxon>Spermatophyta</taxon>
        <taxon>Magnoliopsida</taxon>
        <taxon>eudicotyledons</taxon>
        <taxon>Gunneridae</taxon>
        <taxon>Pentapetalae</taxon>
        <taxon>rosids</taxon>
        <taxon>fabids</taxon>
        <taxon>Fabales</taxon>
        <taxon>Fabaceae</taxon>
        <taxon>Papilionoideae</taxon>
        <taxon>50 kb inversion clade</taxon>
        <taxon>NPAAA clade</taxon>
        <taxon>indigoferoid/millettioid clade</taxon>
        <taxon>Phaseoleae</taxon>
        <taxon>Sphenostylis</taxon>
    </lineage>
</organism>
<dbReference type="InterPro" id="IPR000569">
    <property type="entry name" value="HECT_dom"/>
</dbReference>
<dbReference type="InterPro" id="IPR035983">
    <property type="entry name" value="Hect_E3_ubiquitin_ligase"/>
</dbReference>
<evidence type="ECO:0000256" key="2">
    <source>
        <dbReference type="ARBA" id="ARBA00004906"/>
    </source>
</evidence>
<dbReference type="Pfam" id="PF06025">
    <property type="entry name" value="DUF913"/>
    <property type="match status" value="1"/>
</dbReference>
<reference evidence="8" key="1">
    <citation type="submission" date="2023-10" db="EMBL/GenBank/DDBJ databases">
        <authorList>
            <person name="Domelevo Entfellner J.-B."/>
        </authorList>
    </citation>
    <scope>NUCLEOTIDE SEQUENCE</scope>
</reference>
<dbReference type="AlphaFoldDB" id="A0AA86V613"/>
<evidence type="ECO:0000259" key="7">
    <source>
        <dbReference type="PROSITE" id="PS50237"/>
    </source>
</evidence>
<evidence type="ECO:0000256" key="5">
    <source>
        <dbReference type="ARBA" id="ARBA00022786"/>
    </source>
</evidence>
<evidence type="ECO:0000256" key="1">
    <source>
        <dbReference type="ARBA" id="ARBA00000885"/>
    </source>
</evidence>
<dbReference type="SUPFAM" id="SSF56204">
    <property type="entry name" value="Hect, E3 ligase catalytic domain"/>
    <property type="match status" value="1"/>
</dbReference>
<dbReference type="InterPro" id="IPR050409">
    <property type="entry name" value="E3_ubiq-protein_ligase"/>
</dbReference>
<comment type="catalytic activity">
    <reaction evidence="1">
        <text>S-ubiquitinyl-[E2 ubiquitin-conjugating enzyme]-L-cysteine + [acceptor protein]-L-lysine = [E2 ubiquitin-conjugating enzyme]-L-cysteine + N(6)-ubiquitinyl-[acceptor protein]-L-lysine.</text>
        <dbReference type="EC" id="2.3.2.26"/>
    </reaction>
</comment>
<proteinExistence type="predicted"/>
<dbReference type="PANTHER" id="PTHR11254">
    <property type="entry name" value="HECT DOMAIN UBIQUITIN-PROTEIN LIGASE"/>
    <property type="match status" value="1"/>
</dbReference>
<dbReference type="Pfam" id="PF00632">
    <property type="entry name" value="HECT"/>
    <property type="match status" value="1"/>
</dbReference>
<evidence type="ECO:0000256" key="3">
    <source>
        <dbReference type="ARBA" id="ARBA00012485"/>
    </source>
</evidence>
<dbReference type="InterPro" id="IPR010314">
    <property type="entry name" value="E3_Ub_ligase_DUF913"/>
</dbReference>
<keyword evidence="9" id="KW-1185">Reference proteome</keyword>
<feature type="active site" description="Glycyl thioester intermediate" evidence="6">
    <location>
        <position position="222"/>
    </location>
</feature>
<keyword evidence="4" id="KW-0808">Transferase</keyword>
<evidence type="ECO:0000313" key="8">
    <source>
        <dbReference type="EMBL" id="CAJ1935666.1"/>
    </source>
</evidence>
<accession>A0AA86V613</accession>
<evidence type="ECO:0000256" key="6">
    <source>
        <dbReference type="PROSITE-ProRule" id="PRU00104"/>
    </source>
</evidence>
<dbReference type="Proteomes" id="UP001189624">
    <property type="component" value="Chromosome 3"/>
</dbReference>
<dbReference type="PANTHER" id="PTHR11254:SF67">
    <property type="entry name" value="E3 UBIQUITIN-PROTEIN LIGASE HUWE1"/>
    <property type="match status" value="1"/>
</dbReference>
<evidence type="ECO:0000313" key="9">
    <source>
        <dbReference type="Proteomes" id="UP001189624"/>
    </source>
</evidence>
<name>A0AA86V613_9FABA</name>
<protein>
    <recommendedName>
        <fullName evidence="3">HECT-type E3 ubiquitin transferase</fullName>
        <ecNumber evidence="3">2.3.2.26</ecNumber>
    </recommendedName>
</protein>
<evidence type="ECO:0000256" key="4">
    <source>
        <dbReference type="ARBA" id="ARBA00022679"/>
    </source>
</evidence>
<dbReference type="GO" id="GO:0005737">
    <property type="term" value="C:cytoplasm"/>
    <property type="evidence" value="ECO:0007669"/>
    <property type="project" value="TreeGrafter"/>
</dbReference>
<dbReference type="EMBL" id="OY731400">
    <property type="protein sequence ID" value="CAJ1935666.1"/>
    <property type="molecule type" value="Genomic_DNA"/>
</dbReference>
<dbReference type="GO" id="GO:0006511">
    <property type="term" value="P:ubiquitin-dependent protein catabolic process"/>
    <property type="evidence" value="ECO:0007669"/>
    <property type="project" value="TreeGrafter"/>
</dbReference>
<sequence>MFQVYSYFEKYVKPRKDLLIDDDFLDSDPPFPRESQHLSALLAPTDPDVVEASFRHFRYLFEENGWKVIPTVMSDLIQKDPTCFPILVAAGLPSAFVDAIMDDASNGFCNYYITEKVCIADVGMGYAAHEVEALDAPGVVITAMVNIFNVHGTFKELLATFEATSQLLWTLPYALPSSDIDVGKKGKEIHAPSTLKGISGPQRFQIHKASGAPDRLPSAHTCSNQLDLPEYTSKEQLQERLLLAVHEASEGFCLGDQYFAEIILQRSHHAC</sequence>
<gene>
    <name evidence="8" type="ORF">AYBTSS11_LOCUS7033</name>
</gene>
<feature type="domain" description="HECT" evidence="7">
    <location>
        <begin position="194"/>
        <end position="255"/>
    </location>
</feature>
<dbReference type="EC" id="2.3.2.26" evidence="3"/>
<keyword evidence="5 6" id="KW-0833">Ubl conjugation pathway</keyword>
<dbReference type="GO" id="GO:0061630">
    <property type="term" value="F:ubiquitin protein ligase activity"/>
    <property type="evidence" value="ECO:0007669"/>
    <property type="project" value="UniProtKB-EC"/>
</dbReference>
<dbReference type="GO" id="GO:0000209">
    <property type="term" value="P:protein polyubiquitination"/>
    <property type="evidence" value="ECO:0007669"/>
    <property type="project" value="TreeGrafter"/>
</dbReference>
<dbReference type="Gramene" id="rna-AYBTSS11_LOCUS7033">
    <property type="protein sequence ID" value="CAJ1935666.1"/>
    <property type="gene ID" value="gene-AYBTSS11_LOCUS7033"/>
</dbReference>
<comment type="pathway">
    <text evidence="2">Protein modification; protein ubiquitination.</text>
</comment>
<dbReference type="PROSITE" id="PS50237">
    <property type="entry name" value="HECT"/>
    <property type="match status" value="1"/>
</dbReference>
<dbReference type="Gene3D" id="3.30.2410.10">
    <property type="entry name" value="Hect, E3 ligase catalytic domain"/>
    <property type="match status" value="1"/>
</dbReference>